<comment type="caution">
    <text evidence="2">The sequence shown here is derived from an EMBL/GenBank/DDBJ whole genome shotgun (WGS) entry which is preliminary data.</text>
</comment>
<protein>
    <submittedName>
        <fullName evidence="2">ABC-three component system protein</fullName>
    </submittedName>
</protein>
<dbReference type="Proteomes" id="UP001595690">
    <property type="component" value="Unassembled WGS sequence"/>
</dbReference>
<gene>
    <name evidence="2" type="ORF">ACFOWZ_41770</name>
</gene>
<keyword evidence="3" id="KW-1185">Reference proteome</keyword>
<evidence type="ECO:0000259" key="1">
    <source>
        <dbReference type="Pfam" id="PF20283"/>
    </source>
</evidence>
<accession>A0ABV8C7V4</accession>
<evidence type="ECO:0000313" key="2">
    <source>
        <dbReference type="EMBL" id="MFC3898036.1"/>
    </source>
</evidence>
<proteinExistence type="predicted"/>
<reference evidence="3" key="1">
    <citation type="journal article" date="2019" name="Int. J. Syst. Evol. Microbiol.">
        <title>The Global Catalogue of Microorganisms (GCM) 10K type strain sequencing project: providing services to taxonomists for standard genome sequencing and annotation.</title>
        <authorList>
            <consortium name="The Broad Institute Genomics Platform"/>
            <consortium name="The Broad Institute Genome Sequencing Center for Infectious Disease"/>
            <person name="Wu L."/>
            <person name="Ma J."/>
        </authorList>
    </citation>
    <scope>NUCLEOTIDE SEQUENCE [LARGE SCALE GENOMIC DNA]</scope>
    <source>
        <strain evidence="3">CGMCC 4.7405</strain>
    </source>
</reference>
<name>A0ABV8C7V4_9PSEU</name>
<evidence type="ECO:0000313" key="3">
    <source>
        <dbReference type="Proteomes" id="UP001595690"/>
    </source>
</evidence>
<dbReference type="EMBL" id="JBHRZI010000045">
    <property type="protein sequence ID" value="MFC3898036.1"/>
    <property type="molecule type" value="Genomic_DNA"/>
</dbReference>
<dbReference type="InterPro" id="IPR046913">
    <property type="entry name" value="ABC-3C_CTD7"/>
</dbReference>
<dbReference type="Pfam" id="PF20283">
    <property type="entry name" value="CTD7"/>
    <property type="match status" value="1"/>
</dbReference>
<feature type="domain" description="ABC-three component systems C-terminal" evidence="1">
    <location>
        <begin position="267"/>
        <end position="392"/>
    </location>
</feature>
<organism evidence="2 3">
    <name type="scientific">Lentzea rhizosphaerae</name>
    <dbReference type="NCBI Taxonomy" id="2041025"/>
    <lineage>
        <taxon>Bacteria</taxon>
        <taxon>Bacillati</taxon>
        <taxon>Actinomycetota</taxon>
        <taxon>Actinomycetes</taxon>
        <taxon>Pseudonocardiales</taxon>
        <taxon>Pseudonocardiaceae</taxon>
        <taxon>Lentzea</taxon>
    </lineage>
</organism>
<dbReference type="RefSeq" id="WP_382379530.1">
    <property type="nucleotide sequence ID" value="NZ_JBHRZI010000045.1"/>
</dbReference>
<sequence length="402" mass="45274">MGEQIDLFEASASAVGYLYQLRKALYFCVEQTGAGPDWSVAIEAGDDIEVHEDAGPGLYQLKHRAAGTKMTDKATDLWKSLRIWATGWAESAASQDRPTFFLLTTAEAVAEGAAYHLRPPGPGSPRDEAKALGLLDEARRTSRNETNKSAYEAWDKLTADQRRSLLERVRVLDAAPDIDETTERLQRLLGLAVGHEHAKVFLERLDGWFFRRVVAQLRDPASGPVTGLEFDVVFSDRRKGFGPDSLPIDDDLPETGGADPDGGEQVYVRQLRLVNVGDSRIQQAVSDYLRAFTQRSRWLNDNLLRPGELGKYEKRLVEEWSSRFEEMREELGQEAAEEAKVREARAIYRWVDHHARFPIRPGCDEPFVTKGSYQILADEQRVGWHPEFQERLMALLGSVSSK</sequence>